<dbReference type="InterPro" id="IPR007867">
    <property type="entry name" value="GMC_OxRtase_C"/>
</dbReference>
<proteinExistence type="inferred from homology"/>
<protein>
    <submittedName>
        <fullName evidence="4">Glucose dehydrogenase [FAD, quinone]</fullName>
    </submittedName>
</protein>
<evidence type="ECO:0000259" key="2">
    <source>
        <dbReference type="Pfam" id="PF00732"/>
    </source>
</evidence>
<evidence type="ECO:0000259" key="3">
    <source>
        <dbReference type="Pfam" id="PF05199"/>
    </source>
</evidence>
<dbReference type="AlphaFoldDB" id="A0A6A4WDE1"/>
<name>A0A6A4WDE1_AMPAM</name>
<dbReference type="Pfam" id="PF05199">
    <property type="entry name" value="GMC_oxred_C"/>
    <property type="match status" value="1"/>
</dbReference>
<feature type="domain" description="Glucose-methanol-choline oxidoreductase C-terminal" evidence="3">
    <location>
        <begin position="332"/>
        <end position="473"/>
    </location>
</feature>
<dbReference type="GO" id="GO:0050660">
    <property type="term" value="F:flavin adenine dinucleotide binding"/>
    <property type="evidence" value="ECO:0007669"/>
    <property type="project" value="InterPro"/>
</dbReference>
<evidence type="ECO:0000256" key="1">
    <source>
        <dbReference type="ARBA" id="ARBA00010790"/>
    </source>
</evidence>
<evidence type="ECO:0000313" key="5">
    <source>
        <dbReference type="Proteomes" id="UP000440578"/>
    </source>
</evidence>
<comment type="caution">
    <text evidence="4">The sequence shown here is derived from an EMBL/GenBank/DDBJ whole genome shotgun (WGS) entry which is preliminary data.</text>
</comment>
<dbReference type="Pfam" id="PF00732">
    <property type="entry name" value="GMC_oxred_N"/>
    <property type="match status" value="1"/>
</dbReference>
<dbReference type="InterPro" id="IPR036188">
    <property type="entry name" value="FAD/NAD-bd_sf"/>
</dbReference>
<dbReference type="SUPFAM" id="SSF51905">
    <property type="entry name" value="FAD/NAD(P)-binding domain"/>
    <property type="match status" value="1"/>
</dbReference>
<dbReference type="SUPFAM" id="SSF54373">
    <property type="entry name" value="FAD-linked reductases, C-terminal domain"/>
    <property type="match status" value="1"/>
</dbReference>
<dbReference type="EMBL" id="VIIS01001294">
    <property type="protein sequence ID" value="KAF0300068.1"/>
    <property type="molecule type" value="Genomic_DNA"/>
</dbReference>
<sequence length="513" mass="56706">MSHLSRMQAGLVTKKYRVMAAGLLIMAQITPKDNPNNIICDNPIEETYDFIIAGGGTAGSVLAARLSEDVNTHVLLLESGGTGTAYTEWPAMTRFVYDTKKWDWRYKNVRDEGYCFGMKDKVCKLSRGRMLGGQSAFNRMMYVRGNRNDFDLWKRLGNPGWGYGDVLPYFIRAEDNLDHRLKHSPYHGVGGPMKVSSPGATSTVRPGVSLAEGGHPQQIYCKKNLPGVGENLQSHFGIGGIDFLVARDGMKGPAKALKNPVYKKQYINKRIGPLASVMGLEGTGFISTSYNNISYGQDWPDVQFLFFSQHTSTDGYYEALIYGLSYKSTFRPRSRGKVALRSRNPWQHPDIFLNLFDDPHDLAVLREAGQKAEAIGLSLPFIRAGASAVGEKNRFCYLHPTGGPDWWDCRARVFPETLYQETSTCKMGPPSDPMAVVDNQLRVYGISGLRVVDASIMPTIVSGDASAATVMIAERAADMIRAFWHGIRIGTRDPAGFVEETVMNLRGAGRDAA</sequence>
<dbReference type="Proteomes" id="UP000440578">
    <property type="component" value="Unassembled WGS sequence"/>
</dbReference>
<accession>A0A6A4WDE1</accession>
<dbReference type="PANTHER" id="PTHR11552:SF154">
    <property type="entry name" value="FI04917P"/>
    <property type="match status" value="1"/>
</dbReference>
<dbReference type="InterPro" id="IPR000172">
    <property type="entry name" value="GMC_OxRdtase_N"/>
</dbReference>
<evidence type="ECO:0000313" key="4">
    <source>
        <dbReference type="EMBL" id="KAF0300068.1"/>
    </source>
</evidence>
<dbReference type="GO" id="GO:0016614">
    <property type="term" value="F:oxidoreductase activity, acting on CH-OH group of donors"/>
    <property type="evidence" value="ECO:0007669"/>
    <property type="project" value="InterPro"/>
</dbReference>
<dbReference type="InterPro" id="IPR012132">
    <property type="entry name" value="GMC_OxRdtase"/>
</dbReference>
<dbReference type="Gene3D" id="3.30.560.10">
    <property type="entry name" value="Glucose Oxidase, domain 3"/>
    <property type="match status" value="2"/>
</dbReference>
<reference evidence="4 5" key="1">
    <citation type="submission" date="2019-07" db="EMBL/GenBank/DDBJ databases">
        <title>Draft genome assembly of a fouling barnacle, Amphibalanus amphitrite (Darwin, 1854): The first reference genome for Thecostraca.</title>
        <authorList>
            <person name="Kim W."/>
        </authorList>
    </citation>
    <scope>NUCLEOTIDE SEQUENCE [LARGE SCALE GENOMIC DNA]</scope>
    <source>
        <strain evidence="4">SNU_AA5</strain>
        <tissue evidence="4">Soma without cirri and trophi</tissue>
    </source>
</reference>
<organism evidence="4 5">
    <name type="scientific">Amphibalanus amphitrite</name>
    <name type="common">Striped barnacle</name>
    <name type="synonym">Balanus amphitrite</name>
    <dbReference type="NCBI Taxonomy" id="1232801"/>
    <lineage>
        <taxon>Eukaryota</taxon>
        <taxon>Metazoa</taxon>
        <taxon>Ecdysozoa</taxon>
        <taxon>Arthropoda</taxon>
        <taxon>Crustacea</taxon>
        <taxon>Multicrustacea</taxon>
        <taxon>Cirripedia</taxon>
        <taxon>Thoracica</taxon>
        <taxon>Thoracicalcarea</taxon>
        <taxon>Balanomorpha</taxon>
        <taxon>Balanoidea</taxon>
        <taxon>Balanidae</taxon>
        <taxon>Amphibalaninae</taxon>
        <taxon>Amphibalanus</taxon>
    </lineage>
</organism>
<keyword evidence="5" id="KW-1185">Reference proteome</keyword>
<comment type="similarity">
    <text evidence="1">Belongs to the GMC oxidoreductase family.</text>
</comment>
<feature type="domain" description="Glucose-methanol-choline oxidoreductase N-terminal" evidence="2">
    <location>
        <begin position="48"/>
        <end position="197"/>
    </location>
</feature>
<dbReference type="PIRSF" id="PIRSF000137">
    <property type="entry name" value="Alcohol_oxidase"/>
    <property type="match status" value="1"/>
</dbReference>
<dbReference type="PANTHER" id="PTHR11552">
    <property type="entry name" value="GLUCOSE-METHANOL-CHOLINE GMC OXIDOREDUCTASE"/>
    <property type="match status" value="1"/>
</dbReference>
<gene>
    <name evidence="4" type="primary">Gld_3</name>
    <name evidence="4" type="ORF">FJT64_027329</name>
</gene>
<dbReference type="Gene3D" id="3.50.50.60">
    <property type="entry name" value="FAD/NAD(P)-binding domain"/>
    <property type="match status" value="2"/>
</dbReference>
<dbReference type="OrthoDB" id="269227at2759"/>